<evidence type="ECO:0000313" key="2">
    <source>
        <dbReference type="EMBL" id="KKZ14799.1"/>
    </source>
</evidence>
<organism evidence="2 3">
    <name type="scientific">Candidatus Synechococcus spongiarum 142</name>
    <dbReference type="NCBI Taxonomy" id="1608213"/>
    <lineage>
        <taxon>Bacteria</taxon>
        <taxon>Bacillati</taxon>
        <taxon>Cyanobacteriota</taxon>
        <taxon>Cyanophyceae</taxon>
        <taxon>Synechococcales</taxon>
        <taxon>Synechococcaceae</taxon>
        <taxon>Synechococcus</taxon>
    </lineage>
</organism>
<evidence type="ECO:0000313" key="3">
    <source>
        <dbReference type="Proteomes" id="UP000035054"/>
    </source>
</evidence>
<evidence type="ECO:0000256" key="1">
    <source>
        <dbReference type="SAM" id="MobiDB-lite"/>
    </source>
</evidence>
<feature type="compositionally biased region" description="Polar residues" evidence="1">
    <location>
        <begin position="88"/>
        <end position="101"/>
    </location>
</feature>
<sequence>MEIRDNNDLKEIDLKEGPVWSKLGELSIRDNIDLETVSLDSLKDLRKLTVVNNNQLCKIKLAELPNLKKLVIENNDGLVKFPNDGKENCNQQEESTASQARAPTDEQVPELAA</sequence>
<name>A0A6N3X5J8_9SYNE</name>
<dbReference type="Proteomes" id="UP000035054">
    <property type="component" value="Unassembled WGS sequence"/>
</dbReference>
<dbReference type="EMBL" id="JXUO01000131">
    <property type="protein sequence ID" value="KKZ14799.1"/>
    <property type="molecule type" value="Genomic_DNA"/>
</dbReference>
<reference evidence="2 3" key="1">
    <citation type="submission" date="2015-01" db="EMBL/GenBank/DDBJ databases">
        <title>Lifestyle Evolution in Cyanobacterial Symbionts of Sponges.</title>
        <authorList>
            <person name="Burgsdorf I."/>
            <person name="Slaby B.M."/>
            <person name="Handley K.M."/>
            <person name="Haber M."/>
            <person name="Blom J."/>
            <person name="Marshall C.W."/>
            <person name="Gilbert J.A."/>
            <person name="Hentschel U."/>
            <person name="Steindler L."/>
        </authorList>
    </citation>
    <scope>NUCLEOTIDE SEQUENCE [LARGE SCALE GENOMIC DNA]</scope>
    <source>
        <strain evidence="2">142</strain>
    </source>
</reference>
<gene>
    <name evidence="2" type="ORF">TH68_03900</name>
</gene>
<accession>A0A6N3X5J8</accession>
<proteinExistence type="predicted"/>
<dbReference type="AlphaFoldDB" id="A0A6N3X5J8"/>
<dbReference type="SUPFAM" id="SSF52058">
    <property type="entry name" value="L domain-like"/>
    <property type="match status" value="1"/>
</dbReference>
<comment type="caution">
    <text evidence="2">The sequence shown here is derived from an EMBL/GenBank/DDBJ whole genome shotgun (WGS) entry which is preliminary data.</text>
</comment>
<feature type="region of interest" description="Disordered" evidence="1">
    <location>
        <begin position="82"/>
        <end position="113"/>
    </location>
</feature>
<dbReference type="InterPro" id="IPR032675">
    <property type="entry name" value="LRR_dom_sf"/>
</dbReference>
<dbReference type="Gene3D" id="3.80.10.10">
    <property type="entry name" value="Ribonuclease Inhibitor"/>
    <property type="match status" value="1"/>
</dbReference>
<protein>
    <submittedName>
        <fullName evidence="2">Uncharacterized protein</fullName>
    </submittedName>
</protein>